<keyword evidence="11 13" id="KW-0472">Membrane</keyword>
<dbReference type="GO" id="GO:0045040">
    <property type="term" value="P:protein insertion into mitochondrial outer membrane"/>
    <property type="evidence" value="ECO:0007669"/>
    <property type="project" value="UniProtKB-UniRule"/>
</dbReference>
<comment type="similarity">
    <text evidence="2 14">Belongs to the RNA polymerase beta chain family.</text>
</comment>
<keyword evidence="6 15" id="KW-0548">Nucleotidyltransferase</keyword>
<dbReference type="FunFam" id="2.40.270.10:FF:000006">
    <property type="entry name" value="DNA-directed RNA polymerase subunit beta"/>
    <property type="match status" value="1"/>
</dbReference>
<comment type="function">
    <text evidence="13">Component of the ERMES/MDM complex, which serves as a molecular tether to connect the endoplasmic reticulum (ER) and mitochondria. Components of this complex are involved in the control of mitochondrial shape and protein biogenesis, and function in nonvesicular lipid trafficking between the ER and mitochondria. MDM12 is required for the interaction of the ER-resident membrane protein MMM1 and the outer mitochondrial membrane-resident beta-barrel protein MDM10. The MDM12-MMM1 subcomplex functions in the major beta-barrel assembly pathway that is responsible for biogenesis of all mitochondrial outer membrane beta-barrel proteins, and acts in a late step after the SAM complex. The MDM10-MDM12-MMM1 subcomplex further acts in the TOM40-specific pathway after the action of the MDM12-MMM1 complex. Essential for establishing and maintaining the structure of mitochondria and maintenance of mtDNA nucleoids.</text>
</comment>
<dbReference type="Pfam" id="PF00562">
    <property type="entry name" value="RNA_pol_Rpb2_6"/>
    <property type="match status" value="1"/>
</dbReference>
<dbReference type="PROSITE" id="PS01166">
    <property type="entry name" value="RNA_POL_BETA"/>
    <property type="match status" value="1"/>
</dbReference>
<dbReference type="InterPro" id="IPR007645">
    <property type="entry name" value="RNA_pol_Rpb2_3"/>
</dbReference>
<dbReference type="GO" id="GO:0003899">
    <property type="term" value="F:DNA-directed RNA polymerase activity"/>
    <property type="evidence" value="ECO:0007669"/>
    <property type="project" value="UniProtKB-EC"/>
</dbReference>
<dbReference type="PANTHER" id="PTHR20856">
    <property type="entry name" value="DNA-DIRECTED RNA POLYMERASE I SUBUNIT 2"/>
    <property type="match status" value="1"/>
</dbReference>
<dbReference type="InterPro" id="IPR007121">
    <property type="entry name" value="RNA_pol_bsu_CS"/>
</dbReference>
<evidence type="ECO:0000256" key="3">
    <source>
        <dbReference type="ARBA" id="ARBA00022448"/>
    </source>
</evidence>
<evidence type="ECO:0000256" key="2">
    <source>
        <dbReference type="ARBA" id="ARBA00006835"/>
    </source>
</evidence>
<comment type="catalytic activity">
    <reaction evidence="15">
        <text>RNA(n) + a ribonucleoside 5'-triphosphate = RNA(n+1) + diphosphate</text>
        <dbReference type="Rhea" id="RHEA:21248"/>
        <dbReference type="Rhea" id="RHEA-COMP:14527"/>
        <dbReference type="Rhea" id="RHEA-COMP:17342"/>
        <dbReference type="ChEBI" id="CHEBI:33019"/>
        <dbReference type="ChEBI" id="CHEBI:61557"/>
        <dbReference type="ChEBI" id="CHEBI:140395"/>
        <dbReference type="EC" id="2.7.7.6"/>
    </reaction>
</comment>
<organism evidence="18 19">
    <name type="scientific">Dentiscutata erythropus</name>
    <dbReference type="NCBI Taxonomy" id="1348616"/>
    <lineage>
        <taxon>Eukaryota</taxon>
        <taxon>Fungi</taxon>
        <taxon>Fungi incertae sedis</taxon>
        <taxon>Mucoromycota</taxon>
        <taxon>Glomeromycotina</taxon>
        <taxon>Glomeromycetes</taxon>
        <taxon>Diversisporales</taxon>
        <taxon>Gigasporaceae</taxon>
        <taxon>Dentiscutata</taxon>
    </lineage>
</organism>
<dbReference type="InterPro" id="IPR007646">
    <property type="entry name" value="RNA_pol_Rpb2_4"/>
</dbReference>
<dbReference type="Gene3D" id="3.90.1100.10">
    <property type="match status" value="2"/>
</dbReference>
<dbReference type="GO" id="GO:0032549">
    <property type="term" value="F:ribonucleoside binding"/>
    <property type="evidence" value="ECO:0007669"/>
    <property type="project" value="InterPro"/>
</dbReference>
<dbReference type="Gene3D" id="2.40.50.150">
    <property type="match status" value="1"/>
</dbReference>
<keyword evidence="8" id="KW-0862">Zinc</keyword>
<dbReference type="GO" id="GO:0006351">
    <property type="term" value="P:DNA-templated transcription"/>
    <property type="evidence" value="ECO:0007669"/>
    <property type="project" value="InterPro"/>
</dbReference>
<evidence type="ECO:0000256" key="15">
    <source>
        <dbReference type="RuleBase" id="RU363031"/>
    </source>
</evidence>
<dbReference type="InterPro" id="IPR015712">
    <property type="entry name" value="DNA-dir_RNA_pol_su2"/>
</dbReference>
<name>A0A9N8W755_9GLOM</name>
<keyword evidence="13" id="KW-0496">Mitochondrion</keyword>
<dbReference type="InterPro" id="IPR007644">
    <property type="entry name" value="RNA_pol_bsu_protrusion"/>
</dbReference>
<dbReference type="Pfam" id="PF04567">
    <property type="entry name" value="RNA_pol_Rpb2_5"/>
    <property type="match status" value="1"/>
</dbReference>
<keyword evidence="3" id="KW-0813">Transport</keyword>
<dbReference type="GO" id="GO:0005789">
    <property type="term" value="C:endoplasmic reticulum membrane"/>
    <property type="evidence" value="ECO:0007669"/>
    <property type="project" value="UniProtKB-SubCell"/>
</dbReference>
<dbReference type="InterPro" id="IPR007642">
    <property type="entry name" value="RNA_pol_Rpb2_2"/>
</dbReference>
<evidence type="ECO:0000256" key="1">
    <source>
        <dbReference type="ARBA" id="ARBA00004370"/>
    </source>
</evidence>
<dbReference type="InterPro" id="IPR007647">
    <property type="entry name" value="RNA_pol_Rpb2_5"/>
</dbReference>
<feature type="region of interest" description="Disordered" evidence="16">
    <location>
        <begin position="1"/>
        <end position="23"/>
    </location>
</feature>
<dbReference type="Proteomes" id="UP000789405">
    <property type="component" value="Unassembled WGS sequence"/>
</dbReference>
<dbReference type="InterPro" id="IPR007120">
    <property type="entry name" value="DNA-dir_RNAP_su2_dom"/>
</dbReference>
<dbReference type="GO" id="GO:0006869">
    <property type="term" value="P:lipid transport"/>
    <property type="evidence" value="ECO:0007669"/>
    <property type="project" value="UniProtKB-KW"/>
</dbReference>
<gene>
    <name evidence="13" type="primary">MDM12</name>
    <name evidence="18" type="ORF">DERYTH_LOCUS1858</name>
</gene>
<dbReference type="SUPFAM" id="SSF64484">
    <property type="entry name" value="beta and beta-prime subunits of DNA dependent RNA-polymerase"/>
    <property type="match status" value="1"/>
</dbReference>
<keyword evidence="9" id="KW-0445">Lipid transport</keyword>
<evidence type="ECO:0000256" key="9">
    <source>
        <dbReference type="ARBA" id="ARBA00023055"/>
    </source>
</evidence>
<evidence type="ECO:0000313" key="19">
    <source>
        <dbReference type="Proteomes" id="UP000789405"/>
    </source>
</evidence>
<dbReference type="Gene3D" id="3.90.1800.10">
    <property type="entry name" value="RNA polymerase alpha subunit dimerisation domain"/>
    <property type="match status" value="1"/>
</dbReference>
<keyword evidence="5 15" id="KW-0808">Transferase</keyword>
<evidence type="ECO:0000256" key="6">
    <source>
        <dbReference type="ARBA" id="ARBA00022695"/>
    </source>
</evidence>
<evidence type="ECO:0000256" key="5">
    <source>
        <dbReference type="ARBA" id="ARBA00022679"/>
    </source>
</evidence>
<dbReference type="Pfam" id="PF04563">
    <property type="entry name" value="RNA_pol_Rpb2_1"/>
    <property type="match status" value="1"/>
</dbReference>
<dbReference type="InterPro" id="IPR014724">
    <property type="entry name" value="RNA_pol_RPB2_OB-fold"/>
</dbReference>
<evidence type="ECO:0000256" key="7">
    <source>
        <dbReference type="ARBA" id="ARBA00022723"/>
    </source>
</evidence>
<reference evidence="18" key="1">
    <citation type="submission" date="2021-06" db="EMBL/GenBank/DDBJ databases">
        <authorList>
            <person name="Kallberg Y."/>
            <person name="Tangrot J."/>
            <person name="Rosling A."/>
        </authorList>
    </citation>
    <scope>NUCLEOTIDE SEQUENCE</scope>
    <source>
        <strain evidence="18">MA453B</strain>
    </source>
</reference>
<dbReference type="PROSITE" id="PS51847">
    <property type="entry name" value="SMP"/>
    <property type="match status" value="1"/>
</dbReference>
<feature type="compositionally biased region" description="Polar residues" evidence="16">
    <location>
        <begin position="1297"/>
        <end position="1313"/>
    </location>
</feature>
<accession>A0A9N8W755</accession>
<keyword evidence="7" id="KW-0479">Metal-binding</keyword>
<dbReference type="GO" id="GO:0000428">
    <property type="term" value="C:DNA-directed RNA polymerase complex"/>
    <property type="evidence" value="ECO:0007669"/>
    <property type="project" value="UniProtKB-KW"/>
</dbReference>
<feature type="region of interest" description="Disordered" evidence="16">
    <location>
        <begin position="1297"/>
        <end position="1322"/>
    </location>
</feature>
<dbReference type="InterPro" id="IPR031468">
    <property type="entry name" value="SMP_LBD"/>
</dbReference>
<keyword evidence="12 15" id="KW-0804">Transcription</keyword>
<evidence type="ECO:0000256" key="16">
    <source>
        <dbReference type="SAM" id="MobiDB-lite"/>
    </source>
</evidence>
<dbReference type="CDD" id="cd00653">
    <property type="entry name" value="RNA_pol_B_RPB2"/>
    <property type="match status" value="1"/>
</dbReference>
<dbReference type="InterPro" id="IPR007641">
    <property type="entry name" value="RNA_pol_Rpb2_7"/>
</dbReference>
<dbReference type="CDD" id="cd21672">
    <property type="entry name" value="SMP_Mdm12"/>
    <property type="match status" value="1"/>
</dbReference>
<dbReference type="Pfam" id="PF04560">
    <property type="entry name" value="RNA_pol_Rpb2_7"/>
    <property type="match status" value="1"/>
</dbReference>
<dbReference type="OrthoDB" id="10248617at2759"/>
<evidence type="ECO:0000256" key="13">
    <source>
        <dbReference type="HAMAP-Rule" id="MF_03104"/>
    </source>
</evidence>
<dbReference type="GO" id="GO:0008289">
    <property type="term" value="F:lipid binding"/>
    <property type="evidence" value="ECO:0007669"/>
    <property type="project" value="UniProtKB-KW"/>
</dbReference>
<dbReference type="GO" id="GO:0003677">
    <property type="term" value="F:DNA binding"/>
    <property type="evidence" value="ECO:0007669"/>
    <property type="project" value="InterPro"/>
</dbReference>
<comment type="subunit">
    <text evidence="13">Component of the ER-mitochondria encounter structure (ERMES) or MDM complex, composed of MMM1, MDM10, MDM12 and MDM34. A MMM1 homodimer associates with one molecule of MDM12 on each side in a pairwise head-to-tail manner, and the SMP-LTD domains of MMM1 and MDM12 generate a continuous hydrophobic tunnel for phospholipid trafficking.</text>
</comment>
<sequence>MNEITSRIVEQENDDDDIYQNDTGNNRFLTPDLSQEECWAVISSFFEYRGIVRQQLASYDHFVDYDVHDVIEANREVILQHVEDRNDQEAQIRRIRITFSNPAVSVATHTEADGSGGYFIINGSEKVLIAQERLADNCLFVFKTPSPSTHTHTAEIKSTNEKSDVRTVQLLLMERSGEIGDIMSRICLGVRNHDLEEAVKTCFEEAFAIQSRIVALDYIGRRASSSGAGQERRVEHAKLLMQKEFLPHIGTEPGSLKRKSYYLGYMIHRLLLCAVGSRQLDDRDHLGKKRLDTAGTLLRNLFSTVYKKMIREMTEHIKKVLANKREFNITMAIKPQTITNGLRYSMGTGNWGDQKKSMQSKSGVSQVLNRYSYSSTLSHLRRCNAPIDRDGKVTKPRQLHNTHWGFICPAETPEGQACGLMKNFSLMSYISVGESSKLLIDHINETGTLQVFSQTDDILQDICTKTKVILNGNWIGVTRSPDDIVISLKEAKKAFCEDISIVNDVSDKELRVYCDPGRVCRPLFTVHDARLVIKPEHIRKLDRTRSEQLDDDHEDYLDWDHLIQEGCIEYLDAEEEEVSLICMTPEDLVEARNKWSYAYMDMPPPPMKKRGLFERMKTTPAFTNRWTHCEIHPSMVLGICASLIPFPDHNQSPRNTYQSAMGKQAMGIHATNYQLRMDITSNILYYPQKPLVTTKVMEYLKFREMPAGQNAIVAILCYGGYNQEDSIIMNQSGIDRGLFRSFTFRNYQDSEKRMGVLAVETIERPDPQYTIGLKHGSYHKLGEDGVVVPGIAVSGGDILIGKVTPLPPDVAMLGQRSDTQINRDISTMLRYAEIGYVDQVLIGSNQENSKFAKVRIRSTRIPEIGDKFASRHGQKGTIGMTYRQEDMPFTREGVIPDIIINPHAIPSRMTIGHLIECLMGKLSVLTGNEGDATPFTDVTVEDLSKNLREQGYHSRGLEVMYNGHTGRKLVAQVFVGPTYYQRLKHMVHDKIHSRARGPVNILTRQPAEGRNREGGLRFGEMERDCMISHGAALFLKERLFDVSDPFYVHVCDICGLPAIAKPSKGIYECKICKNSVMVSRVQVPYACKMLFQELMSMNISPPPETQITAISLVYRALGDKPQIEKEDLRFDDAFEGFRSIHEMEAEIKPLSDDEIRTNLRELKSRLAKSKAIHAIHLRESLKGVTEEVVSWKDPLGSRLDKDLANKVQDLLNEYFRNVDNKPSFIGDIEISDFCFGTIPPSIEIVNITDPFLEFYVPDSEVVGIEFRIANDSFEHLQTEFPNNSSLDNNSTHLTDDTSVNSSFLTDDTSVQSDELTDESEVPMKQDTDAQIHINIDYKGDMRMTITTELHLNYPSMMFMSLPIRLTVTGFEFSAMAVIASLRHRFNFCFLAPKDPEESILKDVHIESEIGDKEKQVLKNVEKLERFIVDQLRKLIDDDLVFPSYYSIEL</sequence>
<evidence type="ECO:0000256" key="14">
    <source>
        <dbReference type="RuleBase" id="RU000434"/>
    </source>
</evidence>
<evidence type="ECO:0000256" key="4">
    <source>
        <dbReference type="ARBA" id="ARBA00022478"/>
    </source>
</evidence>
<dbReference type="InterPro" id="IPR037033">
    <property type="entry name" value="DNA-dir_RNAP_su2_hyb_sf"/>
</dbReference>
<protein>
    <recommendedName>
        <fullName evidence="13">Mitochondrial distribution and morphology protein 12</fullName>
    </recommendedName>
    <alternativeName>
        <fullName evidence="13">Mitochondrial inheritance component MDM12</fullName>
    </alternativeName>
</protein>
<dbReference type="Pfam" id="PF04566">
    <property type="entry name" value="RNA_pol_Rpb2_4"/>
    <property type="match status" value="1"/>
</dbReference>
<keyword evidence="19" id="KW-1185">Reference proteome</keyword>
<evidence type="ECO:0000256" key="12">
    <source>
        <dbReference type="ARBA" id="ARBA00023163"/>
    </source>
</evidence>
<evidence type="ECO:0000256" key="11">
    <source>
        <dbReference type="ARBA" id="ARBA00023136"/>
    </source>
</evidence>
<keyword evidence="13" id="KW-1000">Mitochondrion outer membrane</keyword>
<keyword evidence="10" id="KW-0446">Lipid-binding</keyword>
<comment type="function">
    <text evidence="15">DNA-dependent RNA polymerase catalyzes the transcription of DNA into RNA using the four ribonucleoside triphosphates as substrates.</text>
</comment>
<dbReference type="EMBL" id="CAJVPY010000551">
    <property type="protein sequence ID" value="CAG8479630.1"/>
    <property type="molecule type" value="Genomic_DNA"/>
</dbReference>
<dbReference type="FunFam" id="3.90.1800.10:FF:000002">
    <property type="entry name" value="DNA-directed RNA polymerase subunit beta"/>
    <property type="match status" value="1"/>
</dbReference>
<dbReference type="Pfam" id="PF26544">
    <property type="entry name" value="Mdm12"/>
    <property type="match status" value="1"/>
</dbReference>
<dbReference type="InterPro" id="IPR027532">
    <property type="entry name" value="Mdm12"/>
</dbReference>
<comment type="caution">
    <text evidence="18">The sequence shown here is derived from an EMBL/GenBank/DDBJ whole genome shotgun (WGS) entry which is preliminary data.</text>
</comment>
<dbReference type="GO" id="GO:0046872">
    <property type="term" value="F:metal ion binding"/>
    <property type="evidence" value="ECO:0007669"/>
    <property type="project" value="UniProtKB-KW"/>
</dbReference>
<proteinExistence type="inferred from homology"/>
<evidence type="ECO:0000256" key="8">
    <source>
        <dbReference type="ARBA" id="ARBA00022833"/>
    </source>
</evidence>
<evidence type="ECO:0000256" key="10">
    <source>
        <dbReference type="ARBA" id="ARBA00023121"/>
    </source>
</evidence>
<keyword evidence="4 15" id="KW-0240">DNA-directed RNA polymerase</keyword>
<dbReference type="Pfam" id="PF04561">
    <property type="entry name" value="RNA_pol_Rpb2_2"/>
    <property type="match status" value="1"/>
</dbReference>
<dbReference type="Gene3D" id="2.40.270.10">
    <property type="entry name" value="DNA-directed RNA polymerase, subunit 2, domain 6"/>
    <property type="match status" value="1"/>
</dbReference>
<feature type="domain" description="SMP-LTD" evidence="17">
    <location>
        <begin position="1185"/>
        <end position="1449"/>
    </location>
</feature>
<dbReference type="HAMAP" id="MF_03104">
    <property type="entry name" value="Mdm12"/>
    <property type="match status" value="1"/>
</dbReference>
<comment type="similarity">
    <text evidence="13">Belongs to the MDM12 family.</text>
</comment>
<evidence type="ECO:0000313" key="18">
    <source>
        <dbReference type="EMBL" id="CAG8479630.1"/>
    </source>
</evidence>
<evidence type="ECO:0000259" key="17">
    <source>
        <dbReference type="PROSITE" id="PS51847"/>
    </source>
</evidence>
<keyword evidence="13" id="KW-0256">Endoplasmic reticulum</keyword>
<dbReference type="GO" id="GO:0032865">
    <property type="term" value="C:ERMES complex"/>
    <property type="evidence" value="ECO:0007669"/>
    <property type="project" value="UniProtKB-UniRule"/>
</dbReference>
<dbReference type="Pfam" id="PF04565">
    <property type="entry name" value="RNA_pol_Rpb2_3"/>
    <property type="match status" value="1"/>
</dbReference>
<comment type="subcellular location">
    <subcellularLocation>
        <location evidence="1">Membrane</location>
    </subcellularLocation>
    <subcellularLocation>
        <location evidence="13">Mitochondrion outer membrane</location>
        <topology evidence="13">Peripheral membrane protein</topology>
        <orientation evidence="13">Cytoplasmic side</orientation>
    </subcellularLocation>
    <subcellularLocation>
        <location evidence="13">Endoplasmic reticulum membrane</location>
        <topology evidence="13">Peripheral membrane protein</topology>
        <orientation evidence="13">Cytoplasmic side</orientation>
    </subcellularLocation>
    <text evidence="13">The ERMES/MDM complex localizes to a few discrete foci (around 10 per single cell), that represent mitochondria-endoplasmic reticulum junctions. These foci are often found next to mtDNA nucleoids.</text>
</comment>